<dbReference type="Pfam" id="PF13180">
    <property type="entry name" value="PDZ_2"/>
    <property type="match status" value="1"/>
</dbReference>
<dbReference type="RefSeq" id="WP_178933704.1">
    <property type="nucleotide sequence ID" value="NZ_JACBAZ010000006.1"/>
</dbReference>
<comment type="caution">
    <text evidence="3">The sequence shown here is derived from an EMBL/GenBank/DDBJ whole genome shotgun (WGS) entry which is preliminary data.</text>
</comment>
<gene>
    <name evidence="3" type="ORF">HW115_14720</name>
</gene>
<dbReference type="InterPro" id="IPR001478">
    <property type="entry name" value="PDZ"/>
</dbReference>
<sequence length="243" mass="26972">MMMKLSVFRLVLLALMSWGAVHAAEDTPKNAPKDALKVSAEVLNQMASDQFEQREQAYGELKSWAAKHRQQAPEILYQVWKGVDNPEVKARCHALMKQSAIQRKFGKGKGFVGIMMDPVGQVAIRVLQVLPNTPAQKAGLQPGDVIVGIDALDFSELKEKKASFDARDTFQAYVSGKQPDDVVTLHLERGGAKLDKQVTLMKRPASADRGIFGQGQDRAKLEAEAFFKQWFMGMENAPSKEKN</sequence>
<evidence type="ECO:0000256" key="1">
    <source>
        <dbReference type="SAM" id="SignalP"/>
    </source>
</evidence>
<protein>
    <submittedName>
        <fullName evidence="3">PDZ domain-containing protein</fullName>
    </submittedName>
</protein>
<dbReference type="SMART" id="SM00228">
    <property type="entry name" value="PDZ"/>
    <property type="match status" value="1"/>
</dbReference>
<feature type="chain" id="PRO_5032475491" evidence="1">
    <location>
        <begin position="24"/>
        <end position="243"/>
    </location>
</feature>
<proteinExistence type="predicted"/>
<dbReference type="EMBL" id="JACBAZ010000006">
    <property type="protein sequence ID" value="NWK56874.1"/>
    <property type="molecule type" value="Genomic_DNA"/>
</dbReference>
<name>A0A851GRN3_9BACT</name>
<dbReference type="PROSITE" id="PS50106">
    <property type="entry name" value="PDZ"/>
    <property type="match status" value="1"/>
</dbReference>
<dbReference type="AlphaFoldDB" id="A0A851GRN3"/>
<keyword evidence="1" id="KW-0732">Signal</keyword>
<keyword evidence="4" id="KW-1185">Reference proteome</keyword>
<dbReference type="InterPro" id="IPR036034">
    <property type="entry name" value="PDZ_sf"/>
</dbReference>
<evidence type="ECO:0000259" key="2">
    <source>
        <dbReference type="PROSITE" id="PS50106"/>
    </source>
</evidence>
<dbReference type="Gene3D" id="2.30.42.10">
    <property type="match status" value="1"/>
</dbReference>
<accession>A0A851GRN3</accession>
<dbReference type="Proteomes" id="UP000557872">
    <property type="component" value="Unassembled WGS sequence"/>
</dbReference>
<evidence type="ECO:0000313" key="3">
    <source>
        <dbReference type="EMBL" id="NWK56874.1"/>
    </source>
</evidence>
<feature type="signal peptide" evidence="1">
    <location>
        <begin position="1"/>
        <end position="23"/>
    </location>
</feature>
<reference evidence="3 4" key="1">
    <citation type="submission" date="2020-07" db="EMBL/GenBank/DDBJ databases">
        <title>Roseicoccus Jingziensis gen. nov., sp. nov., isolated from coastal seawater.</title>
        <authorList>
            <person name="Feng X."/>
        </authorList>
    </citation>
    <scope>NUCLEOTIDE SEQUENCE [LARGE SCALE GENOMIC DNA]</scope>
    <source>
        <strain evidence="3 4">N1E253</strain>
    </source>
</reference>
<feature type="domain" description="PDZ" evidence="2">
    <location>
        <begin position="109"/>
        <end position="162"/>
    </location>
</feature>
<dbReference type="SUPFAM" id="SSF50156">
    <property type="entry name" value="PDZ domain-like"/>
    <property type="match status" value="1"/>
</dbReference>
<organism evidence="3 4">
    <name type="scientific">Oceaniferula marina</name>
    <dbReference type="NCBI Taxonomy" id="2748318"/>
    <lineage>
        <taxon>Bacteria</taxon>
        <taxon>Pseudomonadati</taxon>
        <taxon>Verrucomicrobiota</taxon>
        <taxon>Verrucomicrobiia</taxon>
        <taxon>Verrucomicrobiales</taxon>
        <taxon>Verrucomicrobiaceae</taxon>
        <taxon>Oceaniferula</taxon>
    </lineage>
</organism>
<evidence type="ECO:0000313" key="4">
    <source>
        <dbReference type="Proteomes" id="UP000557872"/>
    </source>
</evidence>